<reference evidence="1 2" key="1">
    <citation type="journal article" date="2022" name="New Phytol.">
        <title>Ecological generalism drives hyperdiversity of secondary metabolite gene clusters in xylarialean endophytes.</title>
        <authorList>
            <person name="Franco M.E.E."/>
            <person name="Wisecaver J.H."/>
            <person name="Arnold A.E."/>
            <person name="Ju Y.M."/>
            <person name="Slot J.C."/>
            <person name="Ahrendt S."/>
            <person name="Moore L.P."/>
            <person name="Eastman K.E."/>
            <person name="Scott K."/>
            <person name="Konkel Z."/>
            <person name="Mondo S.J."/>
            <person name="Kuo A."/>
            <person name="Hayes R.D."/>
            <person name="Haridas S."/>
            <person name="Andreopoulos B."/>
            <person name="Riley R."/>
            <person name="LaButti K."/>
            <person name="Pangilinan J."/>
            <person name="Lipzen A."/>
            <person name="Amirebrahimi M."/>
            <person name="Yan J."/>
            <person name="Adam C."/>
            <person name="Keymanesh K."/>
            <person name="Ng V."/>
            <person name="Louie K."/>
            <person name="Northen T."/>
            <person name="Drula E."/>
            <person name="Henrissat B."/>
            <person name="Hsieh H.M."/>
            <person name="Youens-Clark K."/>
            <person name="Lutzoni F."/>
            <person name="Miadlikowska J."/>
            <person name="Eastwood D.C."/>
            <person name="Hamelin R.C."/>
            <person name="Grigoriev I.V."/>
            <person name="U'Ren J.M."/>
        </authorList>
    </citation>
    <scope>NUCLEOTIDE SEQUENCE [LARGE SCALE GENOMIC DNA]</scope>
    <source>
        <strain evidence="1 2">ER1909</strain>
    </source>
</reference>
<dbReference type="Proteomes" id="UP001497680">
    <property type="component" value="Unassembled WGS sequence"/>
</dbReference>
<sequence>MGSELPVLLLALIGAVAVYLTNQVYQHRRRFRDLPGPPHSFLWGHLRILTKVAGKFPANTHLQAYLTEIAHQYDLKGIWYMDLWPFTFCQVIITDPDLMDEMIYMNQHQMFDDKLSPLIGSNVVATVNGPVWKKLHNSMAPAFALSHVRTQVGLLTDQTLLLRDTFKRLAKTKSVISLEDELAKLTFDIVGRIIFNFPLYAQTKGSPYLEDLQMISKLVVESMSMNPVVKLKLALKKNAIRKRVDASITSKINERLVALRDTNVVPSRKEPYSVLDLMLRDKIIESKKSTSSNEFSQEEMTLLVTNVKGLLLGAQGTTVDSLCFTYMMLATHPEVLQKVREEHDTIFGKSIEATLQTLEESPRKLEELTYSAAVLREALRMFPIGFSMKQAKPGATVTHKGRKYPIDEDLAIILEYQHLHYNPAYYPEPDEYKPERFLGEGVPRSWFRSFSRGPRGCVGQDLAMNIMLTVLLLTVREFDMACYGLKPNAKPRALYTRLDTIFGDVIHQESSPEAKPRGGMMMTITESGYMK</sequence>
<dbReference type="EMBL" id="MU394309">
    <property type="protein sequence ID" value="KAI6087289.1"/>
    <property type="molecule type" value="Genomic_DNA"/>
</dbReference>
<evidence type="ECO:0000313" key="1">
    <source>
        <dbReference type="EMBL" id="KAI6087289.1"/>
    </source>
</evidence>
<evidence type="ECO:0000313" key="2">
    <source>
        <dbReference type="Proteomes" id="UP001497680"/>
    </source>
</evidence>
<proteinExistence type="predicted"/>
<keyword evidence="2" id="KW-1185">Reference proteome</keyword>
<accession>A0ACC0D3I2</accession>
<name>A0ACC0D3I2_9PEZI</name>
<gene>
    <name evidence="1" type="ORF">F4821DRAFT_236834</name>
</gene>
<organism evidence="1 2">
    <name type="scientific">Hypoxylon rubiginosum</name>
    <dbReference type="NCBI Taxonomy" id="110542"/>
    <lineage>
        <taxon>Eukaryota</taxon>
        <taxon>Fungi</taxon>
        <taxon>Dikarya</taxon>
        <taxon>Ascomycota</taxon>
        <taxon>Pezizomycotina</taxon>
        <taxon>Sordariomycetes</taxon>
        <taxon>Xylariomycetidae</taxon>
        <taxon>Xylariales</taxon>
        <taxon>Hypoxylaceae</taxon>
        <taxon>Hypoxylon</taxon>
    </lineage>
</organism>
<comment type="caution">
    <text evidence="1">The sequence shown here is derived from an EMBL/GenBank/DDBJ whole genome shotgun (WGS) entry which is preliminary data.</text>
</comment>
<protein>
    <submittedName>
        <fullName evidence="1">Cytochrome P450</fullName>
    </submittedName>
</protein>